<evidence type="ECO:0000313" key="3">
    <source>
        <dbReference type="Proteomes" id="UP001318860"/>
    </source>
</evidence>
<gene>
    <name evidence="2" type="ORF">DH2020_011019</name>
</gene>
<reference evidence="2 3" key="1">
    <citation type="journal article" date="2021" name="Comput. Struct. Biotechnol. J.">
        <title>De novo genome assembly of the potent medicinal plant Rehmannia glutinosa using nanopore technology.</title>
        <authorList>
            <person name="Ma L."/>
            <person name="Dong C."/>
            <person name="Song C."/>
            <person name="Wang X."/>
            <person name="Zheng X."/>
            <person name="Niu Y."/>
            <person name="Chen S."/>
            <person name="Feng W."/>
        </authorList>
    </citation>
    <scope>NUCLEOTIDE SEQUENCE [LARGE SCALE GENOMIC DNA]</scope>
    <source>
        <strain evidence="2">DH-2019</strain>
    </source>
</reference>
<proteinExistence type="predicted"/>
<dbReference type="PANTHER" id="PTHR31286:SF180">
    <property type="entry name" value="OS10G0362600 PROTEIN"/>
    <property type="match status" value="1"/>
</dbReference>
<comment type="caution">
    <text evidence="2">The sequence shown here is derived from an EMBL/GenBank/DDBJ whole genome shotgun (WGS) entry which is preliminary data.</text>
</comment>
<dbReference type="InterPro" id="IPR025558">
    <property type="entry name" value="DUF4283"/>
</dbReference>
<accession>A0ABR0XCA8</accession>
<dbReference type="Pfam" id="PF14111">
    <property type="entry name" value="DUF4283"/>
    <property type="match status" value="1"/>
</dbReference>
<evidence type="ECO:0000259" key="1">
    <source>
        <dbReference type="Pfam" id="PF14111"/>
    </source>
</evidence>
<sequence length="191" mass="21961">MEIICGDLVRPYLAVGTHLLCSGKSLLQTTLRNTPALMEESLEQIYSRLSLGEEKKHSLDADDIQIQTSDISSSLVGKILAPRTIGIDQISTLFRKLWSPKGSLSCKTLHDNVVLFSFCDTIDKKKAQLGAPWLLDRYLMVLEEAREDMIISHYSFNISPFWIQLHDLPLGLMNKEFTKYAERHWFFFFFK</sequence>
<dbReference type="PANTHER" id="PTHR31286">
    <property type="entry name" value="GLYCINE-RICH CELL WALL STRUCTURAL PROTEIN 1.8-LIKE"/>
    <property type="match status" value="1"/>
</dbReference>
<feature type="domain" description="DUF4283" evidence="1">
    <location>
        <begin position="70"/>
        <end position="143"/>
    </location>
</feature>
<keyword evidence="3" id="KW-1185">Reference proteome</keyword>
<dbReference type="InterPro" id="IPR040256">
    <property type="entry name" value="At4g02000-like"/>
</dbReference>
<protein>
    <recommendedName>
        <fullName evidence="1">DUF4283 domain-containing protein</fullName>
    </recommendedName>
</protein>
<dbReference type="EMBL" id="JABTTQ020000005">
    <property type="protein sequence ID" value="KAK6156771.1"/>
    <property type="molecule type" value="Genomic_DNA"/>
</dbReference>
<organism evidence="2 3">
    <name type="scientific">Rehmannia glutinosa</name>
    <name type="common">Chinese foxglove</name>
    <dbReference type="NCBI Taxonomy" id="99300"/>
    <lineage>
        <taxon>Eukaryota</taxon>
        <taxon>Viridiplantae</taxon>
        <taxon>Streptophyta</taxon>
        <taxon>Embryophyta</taxon>
        <taxon>Tracheophyta</taxon>
        <taxon>Spermatophyta</taxon>
        <taxon>Magnoliopsida</taxon>
        <taxon>eudicotyledons</taxon>
        <taxon>Gunneridae</taxon>
        <taxon>Pentapetalae</taxon>
        <taxon>asterids</taxon>
        <taxon>lamiids</taxon>
        <taxon>Lamiales</taxon>
        <taxon>Orobanchaceae</taxon>
        <taxon>Rehmannieae</taxon>
        <taxon>Rehmannia</taxon>
    </lineage>
</organism>
<name>A0ABR0XCA8_REHGL</name>
<dbReference type="Proteomes" id="UP001318860">
    <property type="component" value="Unassembled WGS sequence"/>
</dbReference>
<evidence type="ECO:0000313" key="2">
    <source>
        <dbReference type="EMBL" id="KAK6156771.1"/>
    </source>
</evidence>